<proteinExistence type="predicted"/>
<reference evidence="1 2" key="1">
    <citation type="submission" date="2019-06" db="EMBL/GenBank/DDBJ databases">
        <authorList>
            <person name="Meng X."/>
        </authorList>
    </citation>
    <scope>NUCLEOTIDE SEQUENCE [LARGE SCALE GENOMIC DNA]</scope>
    <source>
        <strain evidence="1 2">M625</strain>
    </source>
</reference>
<dbReference type="RefSeq" id="WP_140594620.1">
    <property type="nucleotide sequence ID" value="NZ_VFWZ01000004.1"/>
</dbReference>
<keyword evidence="2" id="KW-1185">Reference proteome</keyword>
<evidence type="ECO:0000313" key="1">
    <source>
        <dbReference type="EMBL" id="TPN85374.1"/>
    </source>
</evidence>
<accession>A0A504J4G1</accession>
<comment type="caution">
    <text evidence="1">The sequence shown here is derived from an EMBL/GenBank/DDBJ whole genome shotgun (WGS) entry which is preliminary data.</text>
</comment>
<organism evidence="1 2">
    <name type="scientific">Aquimarina algicola</name>
    <dbReference type="NCBI Taxonomy" id="2589995"/>
    <lineage>
        <taxon>Bacteria</taxon>
        <taxon>Pseudomonadati</taxon>
        <taxon>Bacteroidota</taxon>
        <taxon>Flavobacteriia</taxon>
        <taxon>Flavobacteriales</taxon>
        <taxon>Flavobacteriaceae</taxon>
        <taxon>Aquimarina</taxon>
    </lineage>
</organism>
<dbReference type="InterPro" id="IPR032331">
    <property type="entry name" value="DUF4856"/>
</dbReference>
<dbReference type="Pfam" id="PF16148">
    <property type="entry name" value="DUF4856"/>
    <property type="match status" value="1"/>
</dbReference>
<gene>
    <name evidence="1" type="ORF">FHK87_15270</name>
</gene>
<name>A0A504J4G1_9FLAO</name>
<evidence type="ECO:0000313" key="2">
    <source>
        <dbReference type="Proteomes" id="UP000315540"/>
    </source>
</evidence>
<dbReference type="EMBL" id="VFWZ01000004">
    <property type="protein sequence ID" value="TPN85374.1"/>
    <property type="molecule type" value="Genomic_DNA"/>
</dbReference>
<dbReference type="PROSITE" id="PS51257">
    <property type="entry name" value="PROKAR_LIPOPROTEIN"/>
    <property type="match status" value="1"/>
</dbReference>
<dbReference type="AlphaFoldDB" id="A0A504J4G1"/>
<dbReference type="OrthoDB" id="5498726at2"/>
<protein>
    <submittedName>
        <fullName evidence="1">DUF4856 domain-containing protein</fullName>
    </submittedName>
</protein>
<dbReference type="Proteomes" id="UP000315540">
    <property type="component" value="Unassembled WGS sequence"/>
</dbReference>
<sequence length="441" mass="47456">MKINKLFNLVCVSGALILASCSSDDDNEQGGPVDSVLNIPTLEQVITDNDFTRADNGDYNNDFINNYSTLFTREGNSTVSFSGQTTRLKQAVEIGGNLKSQVDVAAIRLKFEGQDGESAGFTDTSLNGTTKIVRSKTSSSIALFAGSNGSGQGQTNVNAIDAYITGHQNVLENWMTAAASGQAGVFEDTGDDVDRYVDAKGRELDQLFTKSLAGALAYDQAVNHYLNRLDNENGDTSNGDYRALNDAGTVAEGKNYTTMEHHWDEAFGYIYGNTSSQNLIYKYIDNVDGLSKFSGTEREIFAAFVAGRIAIAEKDYTVRDTQVGILREKLGLIIAVRAVHYLSAGAKIIEAAEAASGATGKRENAFHDLCEGYGFVNSLRYVVNANGDRYFTDADVDGFLTTLDSGSGLWDVTTTELRDMADAIAAEGVGGLSWTLDDVNP</sequence>